<evidence type="ECO:0000313" key="1">
    <source>
        <dbReference type="EMBL" id="TXG75922.1"/>
    </source>
</evidence>
<name>A0A5C7J4U2_9BACT</name>
<dbReference type="EMBL" id="SSDS01000094">
    <property type="protein sequence ID" value="TXG75922.1"/>
    <property type="molecule type" value="Genomic_DNA"/>
</dbReference>
<comment type="caution">
    <text evidence="1">The sequence shown here is derived from an EMBL/GenBank/DDBJ whole genome shotgun (WGS) entry which is preliminary data.</text>
</comment>
<organism evidence="1 2">
    <name type="scientific">Candidatus Dojkabacteria bacterium</name>
    <dbReference type="NCBI Taxonomy" id="2099670"/>
    <lineage>
        <taxon>Bacteria</taxon>
        <taxon>Candidatus Dojkabacteria</taxon>
    </lineage>
</organism>
<protein>
    <submittedName>
        <fullName evidence="1">Uncharacterized protein</fullName>
    </submittedName>
</protein>
<sequence length="62" mass="6730">MAIVPVAKIQSDSADIIHKPRLDDIICPIAAEGTVVRRHLRKYLASLSLPSDFESSNEGVGQ</sequence>
<reference evidence="1 2" key="1">
    <citation type="submission" date="2018-09" db="EMBL/GenBank/DDBJ databases">
        <title>Metagenome Assembled Genomes from an Advanced Water Purification Facility.</title>
        <authorList>
            <person name="Stamps B.W."/>
            <person name="Spear J.R."/>
        </authorList>
    </citation>
    <scope>NUCLEOTIDE SEQUENCE [LARGE SCALE GENOMIC DNA]</scope>
    <source>
        <strain evidence="1">Bin_63_2</strain>
    </source>
</reference>
<gene>
    <name evidence="1" type="ORF">E6Q11_06045</name>
</gene>
<dbReference type="AlphaFoldDB" id="A0A5C7J4U2"/>
<accession>A0A5C7J4U2</accession>
<proteinExistence type="predicted"/>
<dbReference type="Proteomes" id="UP000321026">
    <property type="component" value="Unassembled WGS sequence"/>
</dbReference>
<evidence type="ECO:0000313" key="2">
    <source>
        <dbReference type="Proteomes" id="UP000321026"/>
    </source>
</evidence>